<evidence type="ECO:0000256" key="4">
    <source>
        <dbReference type="ARBA" id="ARBA00022729"/>
    </source>
</evidence>
<dbReference type="Pfam" id="PF14558">
    <property type="entry name" value="TRP_N"/>
    <property type="match status" value="1"/>
</dbReference>
<comment type="similarity">
    <text evidence="2">Belongs to the transient receptor potential (TRP) ion channel family.</text>
</comment>
<comment type="caution">
    <text evidence="10">The sequence shown here is derived from an EMBL/GenBank/DDBJ whole genome shotgun (WGS) entry which is preliminary data.</text>
</comment>
<feature type="domain" description="ML-like" evidence="9">
    <location>
        <begin position="82"/>
        <end position="269"/>
    </location>
</feature>
<feature type="region of interest" description="Disordered" evidence="7">
    <location>
        <begin position="779"/>
        <end position="826"/>
    </location>
</feature>
<keyword evidence="4" id="KW-0732">Signal</keyword>
<evidence type="ECO:0000256" key="5">
    <source>
        <dbReference type="ARBA" id="ARBA00022989"/>
    </source>
</evidence>
<dbReference type="EMBL" id="JAQQWM010000001">
    <property type="protein sequence ID" value="KAK8081636.1"/>
    <property type="molecule type" value="Genomic_DNA"/>
</dbReference>
<gene>
    <name evidence="10" type="ORF">PG996_000417</name>
</gene>
<feature type="transmembrane region" description="Helical" evidence="8">
    <location>
        <begin position="604"/>
        <end position="623"/>
    </location>
</feature>
<dbReference type="InterPro" id="IPR032800">
    <property type="entry name" value="TRP_N"/>
</dbReference>
<keyword evidence="5 8" id="KW-1133">Transmembrane helix</keyword>
<feature type="transmembrane region" description="Helical" evidence="8">
    <location>
        <begin position="464"/>
        <end position="486"/>
    </location>
</feature>
<organism evidence="10 11">
    <name type="scientific">Apiospora saccharicola</name>
    <dbReference type="NCBI Taxonomy" id="335842"/>
    <lineage>
        <taxon>Eukaryota</taxon>
        <taxon>Fungi</taxon>
        <taxon>Dikarya</taxon>
        <taxon>Ascomycota</taxon>
        <taxon>Pezizomycotina</taxon>
        <taxon>Sordariomycetes</taxon>
        <taxon>Xylariomycetidae</taxon>
        <taxon>Amphisphaeriales</taxon>
        <taxon>Apiosporaceae</taxon>
        <taxon>Apiospora</taxon>
    </lineage>
</organism>
<dbReference type="PANTHER" id="PTHR31145">
    <property type="entry name" value="INTEGRAL MEMBRANE PROTEIN (AFU_ORTHOLOGUE AFUA_7G01610)"/>
    <property type="match status" value="1"/>
</dbReference>
<feature type="transmembrane region" description="Helical" evidence="8">
    <location>
        <begin position="635"/>
        <end position="657"/>
    </location>
</feature>
<dbReference type="Pfam" id="PF06011">
    <property type="entry name" value="TRP"/>
    <property type="match status" value="1"/>
</dbReference>
<evidence type="ECO:0000256" key="6">
    <source>
        <dbReference type="ARBA" id="ARBA00023136"/>
    </source>
</evidence>
<evidence type="ECO:0000313" key="10">
    <source>
        <dbReference type="EMBL" id="KAK8081636.1"/>
    </source>
</evidence>
<feature type="transmembrane region" description="Helical" evidence="8">
    <location>
        <begin position="412"/>
        <end position="437"/>
    </location>
</feature>
<feature type="region of interest" description="Disordered" evidence="7">
    <location>
        <begin position="19"/>
        <end position="48"/>
    </location>
</feature>
<dbReference type="InterPro" id="IPR010308">
    <property type="entry name" value="TRP_C"/>
</dbReference>
<evidence type="ECO:0000313" key="11">
    <source>
        <dbReference type="Proteomes" id="UP001446871"/>
    </source>
</evidence>
<keyword evidence="6 8" id="KW-0472">Membrane</keyword>
<name>A0ABR1WGJ5_9PEZI</name>
<feature type="compositionally biased region" description="Polar residues" evidence="7">
    <location>
        <begin position="1181"/>
        <end position="1191"/>
    </location>
</feature>
<feature type="transmembrane region" description="Helical" evidence="8">
    <location>
        <begin position="546"/>
        <end position="566"/>
    </location>
</feature>
<dbReference type="SMART" id="SM01320">
    <property type="entry name" value="TRP_N"/>
    <property type="match status" value="1"/>
</dbReference>
<dbReference type="Proteomes" id="UP001446871">
    <property type="component" value="Unassembled WGS sequence"/>
</dbReference>
<feature type="compositionally biased region" description="Acidic residues" evidence="7">
    <location>
        <begin position="991"/>
        <end position="1004"/>
    </location>
</feature>
<feature type="transmembrane region" description="Helical" evidence="8">
    <location>
        <begin position="275"/>
        <end position="297"/>
    </location>
</feature>
<feature type="transmembrane region" description="Helical" evidence="8">
    <location>
        <begin position="572"/>
        <end position="592"/>
    </location>
</feature>
<keyword evidence="3 8" id="KW-0812">Transmembrane</keyword>
<evidence type="ECO:0000259" key="9">
    <source>
        <dbReference type="SMART" id="SM01320"/>
    </source>
</evidence>
<feature type="compositionally biased region" description="Polar residues" evidence="7">
    <location>
        <begin position="779"/>
        <end position="789"/>
    </location>
</feature>
<dbReference type="PANTHER" id="PTHR31145:SF6">
    <property type="entry name" value="INTEGRAL MEMBRANE PROTEIN (AFU_ORTHOLOGUE AFUA_7G01610)"/>
    <property type="match status" value="1"/>
</dbReference>
<evidence type="ECO:0000256" key="2">
    <source>
        <dbReference type="ARBA" id="ARBA00010642"/>
    </source>
</evidence>
<evidence type="ECO:0000256" key="7">
    <source>
        <dbReference type="SAM" id="MobiDB-lite"/>
    </source>
</evidence>
<comment type="subcellular location">
    <subcellularLocation>
        <location evidence="1">Membrane</location>
        <topology evidence="1">Multi-pass membrane protein</topology>
    </subcellularLocation>
</comment>
<feature type="transmembrane region" description="Helical" evidence="8">
    <location>
        <begin position="492"/>
        <end position="517"/>
    </location>
</feature>
<keyword evidence="11" id="KW-1185">Reference proteome</keyword>
<sequence length="1191" mass="128983">MRGPSPRCHSREGRCCDDEEQENNHLPVAMSTRPPGNDDTIAGKHDATGTNRHDIMHRYRPYLPIACHYALLWFALLCVQPASAVLLPFENCLPSNYIASNNADHAQLQWVPLYLDAKFDLENPTHKLTVTVYGNITGTVGNTTLPAWNDTKQWNGTNTLNGKIQNQPDGPNGKATTLFSKVDVLSYEPYKTTVNFCNSTKNATCPLGPVFNETPIAFYDLPSIGLANDFASTYAFTSFAPTLIIWNGDAKATSIGCISSVVTPSLGGIAWFLRFLPVFVLLLVGVATVFAGVFSPWGTSDVFHWTTNYGRHPDLLRLVTPGFGDCLQYIQFIVLTGGLSLSYPGFYQPVVANGAWSSLMFNQSFVSGADPWTNVVDGVYVTENITSVYDGSSVYGLESVTRLVGMSQVEDIWAGMMVWLLVLLAIILSGIQLGFFFRWIFRYLRQNPEEDLRAKNMPFSMGNVIRLVFSYFLLPIVTLSLFQLVVASRSSVYLVALAVVTIALIVGFAAWLIYLIASTRPRSHLFDDLPTVLLYGPLYNTYSDEAAAFALIPVLLTFLRGIALGAVQASGIAQLVILAACEVVQMLTLHAFRPFHSPTSMNAYHTGFSALRFVTVILMVAFSPSMGVLEGPKGWIGYVILLIHGGVLVFGFFLNALQTIIEVVARMCGAGGDDTRGQTRGGLSRIFGARQLQRRMSRRGATSRQSQLSTSAMLDTAPAHKRGYGRVRSGSAGSMGILLQQHQRSSSVLDGRSIDYSLPIGGSNYVPGTPGEVSNFSFLPSPGQATRPQPTADPYYRPPRAARRQGSEDMGVNPTHHRSRQSVGSIDLADKRLSKHGASFIDLPDADGSPSRGQTPAPPQAYTPVFAPRADYSTREVDFYYGVRGPALNSDGPGRRLGTGPADPTSPVSNATGWLKGLFGGKTKEKGKGFEVVRSARMPPAMKARGGDFADDGPPEGIPVAMGVLRNGPIESDDEDSTPRTKRAKKRDLLGDDEESQADDEEERDTGTTKVVEGPPLLPDLDAGETFNVPGRLDSTKTSRTASRRTARGVEMDSLEPLPDVPRKSSKRNSGVDQIKNPLVNLVPPQEGADRGSGNAPARLPFDRTNSASRRLSGSSLAATDDMNSQFPSAGVSGDSGDERPTSYGHVHQHSISRVDPSSDQRLDLLGSSAEVVEATRRASPGSSVSNRTPS</sequence>
<reference evidence="10 11" key="1">
    <citation type="submission" date="2023-01" db="EMBL/GenBank/DDBJ databases">
        <title>Analysis of 21 Apiospora genomes using comparative genomics revels a genus with tremendous synthesis potential of carbohydrate active enzymes and secondary metabolites.</title>
        <authorList>
            <person name="Sorensen T."/>
        </authorList>
    </citation>
    <scope>NUCLEOTIDE SEQUENCE [LARGE SCALE GENOMIC DNA]</scope>
    <source>
        <strain evidence="10 11">CBS 83171</strain>
    </source>
</reference>
<accession>A0ABR1WGJ5</accession>
<evidence type="ECO:0000256" key="8">
    <source>
        <dbReference type="SAM" id="Phobius"/>
    </source>
</evidence>
<protein>
    <recommendedName>
        <fullName evidence="9">ML-like domain-containing protein</fullName>
    </recommendedName>
</protein>
<feature type="region of interest" description="Disordered" evidence="7">
    <location>
        <begin position="886"/>
        <end position="910"/>
    </location>
</feature>
<proteinExistence type="inferred from homology"/>
<feature type="region of interest" description="Disordered" evidence="7">
    <location>
        <begin position="839"/>
        <end position="864"/>
    </location>
</feature>
<evidence type="ECO:0000256" key="3">
    <source>
        <dbReference type="ARBA" id="ARBA00022692"/>
    </source>
</evidence>
<feature type="compositionally biased region" description="Low complexity" evidence="7">
    <location>
        <begin position="1107"/>
        <end position="1119"/>
    </location>
</feature>
<dbReference type="InterPro" id="IPR040241">
    <property type="entry name" value="TRP_Flc/Pkd2-like"/>
</dbReference>
<feature type="region of interest" description="Disordered" evidence="7">
    <location>
        <begin position="942"/>
        <end position="1191"/>
    </location>
</feature>
<evidence type="ECO:0000256" key="1">
    <source>
        <dbReference type="ARBA" id="ARBA00004141"/>
    </source>
</evidence>